<dbReference type="InterPro" id="IPR036938">
    <property type="entry name" value="PAP2/HPO_sf"/>
</dbReference>
<keyword evidence="1" id="KW-0378">Hydrolase</keyword>
<protein>
    <submittedName>
        <fullName evidence="1">Phosphoesterase</fullName>
        <ecNumber evidence="1">3.1.3.1</ecNumber>
    </submittedName>
</protein>
<dbReference type="EMBL" id="UGHX01000003">
    <property type="protein sequence ID" value="STP14311.1"/>
    <property type="molecule type" value="Genomic_DNA"/>
</dbReference>
<dbReference type="EC" id="3.1.3.1" evidence="1"/>
<gene>
    <name evidence="1" type="ORF">NCTC12219_01858</name>
</gene>
<evidence type="ECO:0000313" key="2">
    <source>
        <dbReference type="Proteomes" id="UP000255103"/>
    </source>
</evidence>
<evidence type="ECO:0000313" key="1">
    <source>
        <dbReference type="EMBL" id="STP14311.1"/>
    </source>
</evidence>
<dbReference type="AlphaFoldDB" id="A0A377JWT2"/>
<sequence length="169" mass="18744">MTLVLCIGLQKGLYAEKSGFEIYGDVMQILPFAMMAYSYAVDDMQGVKEQAIGAGATFLTTHAIKQGFVIVSRSNESYARISQRPNNGSFDGFPSGHTSFTFSAAGFAQNAMAGSGECHLVLLVRQLEQVECMQSDIQLRKSSLERFWAFLFHIFWQANRVKIHNSLLG</sequence>
<reference evidence="1 2" key="1">
    <citation type="submission" date="2018-06" db="EMBL/GenBank/DDBJ databases">
        <authorList>
            <consortium name="Pathogen Informatics"/>
            <person name="Doyle S."/>
        </authorList>
    </citation>
    <scope>NUCLEOTIDE SEQUENCE [LARGE SCALE GENOMIC DNA]</scope>
    <source>
        <strain evidence="1 2">NCTC12219</strain>
    </source>
</reference>
<organism evidence="1 2">
    <name type="scientific">Helicobacter cinaedi</name>
    <dbReference type="NCBI Taxonomy" id="213"/>
    <lineage>
        <taxon>Bacteria</taxon>
        <taxon>Pseudomonadati</taxon>
        <taxon>Campylobacterota</taxon>
        <taxon>Epsilonproteobacteria</taxon>
        <taxon>Campylobacterales</taxon>
        <taxon>Helicobacteraceae</taxon>
        <taxon>Helicobacter</taxon>
    </lineage>
</organism>
<dbReference type="SUPFAM" id="SSF48317">
    <property type="entry name" value="Acid phosphatase/Vanadium-dependent haloperoxidase"/>
    <property type="match status" value="1"/>
</dbReference>
<proteinExistence type="predicted"/>
<dbReference type="GO" id="GO:0004035">
    <property type="term" value="F:alkaline phosphatase activity"/>
    <property type="evidence" value="ECO:0007669"/>
    <property type="project" value="UniProtKB-EC"/>
</dbReference>
<accession>A0A377JWT2</accession>
<dbReference type="Proteomes" id="UP000255103">
    <property type="component" value="Unassembled WGS sequence"/>
</dbReference>
<name>A0A377JWT2_9HELI</name>